<comment type="caution">
    <text evidence="2">The sequence shown here is derived from an EMBL/GenBank/DDBJ whole genome shotgun (WGS) entry which is preliminary data.</text>
</comment>
<organism evidence="2 3">
    <name type="scientific">Dyadobacter chenhuakuii</name>
    <dbReference type="NCBI Taxonomy" id="2909339"/>
    <lineage>
        <taxon>Bacteria</taxon>
        <taxon>Pseudomonadati</taxon>
        <taxon>Bacteroidota</taxon>
        <taxon>Cytophagia</taxon>
        <taxon>Cytophagales</taxon>
        <taxon>Spirosomataceae</taxon>
        <taxon>Dyadobacter</taxon>
    </lineage>
</organism>
<dbReference type="InterPro" id="IPR009061">
    <property type="entry name" value="DNA-bd_dom_put_sf"/>
</dbReference>
<name>A0A9X1TX25_9BACT</name>
<dbReference type="GO" id="GO:0003677">
    <property type="term" value="F:DNA binding"/>
    <property type="evidence" value="ECO:0007669"/>
    <property type="project" value="InterPro"/>
</dbReference>
<dbReference type="InterPro" id="IPR010093">
    <property type="entry name" value="SinI_DNA-bd"/>
</dbReference>
<feature type="domain" description="Helix-turn-helix" evidence="1">
    <location>
        <begin position="38"/>
        <end position="86"/>
    </location>
</feature>
<evidence type="ECO:0000313" key="2">
    <source>
        <dbReference type="EMBL" id="MCF2501697.1"/>
    </source>
</evidence>
<gene>
    <name evidence="2" type="ORF">L0661_25490</name>
</gene>
<dbReference type="AlphaFoldDB" id="A0A9X1TX25"/>
<reference evidence="2" key="1">
    <citation type="submission" date="2022-01" db="EMBL/GenBank/DDBJ databases">
        <title>Novel species in genus Dyadobacter.</title>
        <authorList>
            <person name="Ma C."/>
        </authorList>
    </citation>
    <scope>NUCLEOTIDE SEQUENCE</scope>
    <source>
        <strain evidence="2">CY357</strain>
    </source>
</reference>
<dbReference type="InterPro" id="IPR041657">
    <property type="entry name" value="HTH_17"/>
</dbReference>
<dbReference type="EMBL" id="JAKFFV010000026">
    <property type="protein sequence ID" value="MCF2501697.1"/>
    <property type="molecule type" value="Genomic_DNA"/>
</dbReference>
<sequence length="98" mass="11121">MEKIHNIDYSQLEVLIEKSVKAAFSQISVVQPVNVPELLTVSQAADFLSLSPSTVYTYISRRTIPFVKRNGSVWLLRSKLMVWLEEGEKETLTHAARS</sequence>
<accession>A0A9X1TX25</accession>
<protein>
    <submittedName>
        <fullName evidence="2">Helix-turn-helix domain-containing protein</fullName>
    </submittedName>
</protein>
<dbReference type="RefSeq" id="WP_235179796.1">
    <property type="nucleotide sequence ID" value="NZ_JAKFFV010000026.1"/>
</dbReference>
<dbReference type="Pfam" id="PF12728">
    <property type="entry name" value="HTH_17"/>
    <property type="match status" value="1"/>
</dbReference>
<dbReference type="NCBIfam" id="TIGR01764">
    <property type="entry name" value="excise"/>
    <property type="match status" value="1"/>
</dbReference>
<evidence type="ECO:0000313" key="3">
    <source>
        <dbReference type="Proteomes" id="UP001139411"/>
    </source>
</evidence>
<evidence type="ECO:0000259" key="1">
    <source>
        <dbReference type="Pfam" id="PF12728"/>
    </source>
</evidence>
<proteinExistence type="predicted"/>
<dbReference type="Proteomes" id="UP001139411">
    <property type="component" value="Unassembled WGS sequence"/>
</dbReference>
<dbReference type="SUPFAM" id="SSF46955">
    <property type="entry name" value="Putative DNA-binding domain"/>
    <property type="match status" value="1"/>
</dbReference>